<keyword evidence="3" id="KW-1185">Reference proteome</keyword>
<evidence type="ECO:0000256" key="1">
    <source>
        <dbReference type="SAM" id="MobiDB-lite"/>
    </source>
</evidence>
<name>A0A565CEM7_9BRAS</name>
<protein>
    <submittedName>
        <fullName evidence="2">Uncharacterized protein</fullName>
    </submittedName>
</protein>
<organism evidence="2 3">
    <name type="scientific">Arabis nemorensis</name>
    <dbReference type="NCBI Taxonomy" id="586526"/>
    <lineage>
        <taxon>Eukaryota</taxon>
        <taxon>Viridiplantae</taxon>
        <taxon>Streptophyta</taxon>
        <taxon>Embryophyta</taxon>
        <taxon>Tracheophyta</taxon>
        <taxon>Spermatophyta</taxon>
        <taxon>Magnoliopsida</taxon>
        <taxon>eudicotyledons</taxon>
        <taxon>Gunneridae</taxon>
        <taxon>Pentapetalae</taxon>
        <taxon>rosids</taxon>
        <taxon>malvids</taxon>
        <taxon>Brassicales</taxon>
        <taxon>Brassicaceae</taxon>
        <taxon>Arabideae</taxon>
        <taxon>Arabis</taxon>
    </lineage>
</organism>
<proteinExistence type="predicted"/>
<sequence>MEVYGDMMKTSKESNFSVEEEHNQLHDLKSYSTPKQTKAAKPVCKVMRKTQISSNETPRLLPQTKRRKSSVTSVLKDMKKSNTRGSRKPSRTQRPEPSMHKPQGKTAHNFKGCFHYGKTGHKWQRCFKRIR</sequence>
<dbReference type="Proteomes" id="UP000489600">
    <property type="component" value="Unassembled WGS sequence"/>
</dbReference>
<evidence type="ECO:0000313" key="2">
    <source>
        <dbReference type="EMBL" id="VVB12079.1"/>
    </source>
</evidence>
<dbReference type="EMBL" id="CABITT030000007">
    <property type="protein sequence ID" value="VVB12079.1"/>
    <property type="molecule type" value="Genomic_DNA"/>
</dbReference>
<accession>A0A565CEM7</accession>
<evidence type="ECO:0000313" key="3">
    <source>
        <dbReference type="Proteomes" id="UP000489600"/>
    </source>
</evidence>
<feature type="compositionally biased region" description="Basic and acidic residues" evidence="1">
    <location>
        <begin position="19"/>
        <end position="29"/>
    </location>
</feature>
<dbReference type="AlphaFoldDB" id="A0A565CEM7"/>
<reference evidence="2" key="1">
    <citation type="submission" date="2019-07" db="EMBL/GenBank/DDBJ databases">
        <authorList>
            <person name="Dittberner H."/>
        </authorList>
    </citation>
    <scope>NUCLEOTIDE SEQUENCE [LARGE SCALE GENOMIC DNA]</scope>
</reference>
<feature type="region of interest" description="Disordered" evidence="1">
    <location>
        <begin position="1"/>
        <end position="111"/>
    </location>
</feature>
<comment type="caution">
    <text evidence="2">The sequence shown here is derived from an EMBL/GenBank/DDBJ whole genome shotgun (WGS) entry which is preliminary data.</text>
</comment>
<feature type="compositionally biased region" description="Basic residues" evidence="1">
    <location>
        <begin position="81"/>
        <end position="91"/>
    </location>
</feature>
<gene>
    <name evidence="2" type="ORF">ANE_LOCUS22523</name>
</gene>